<evidence type="ECO:0000256" key="1">
    <source>
        <dbReference type="SAM" id="MobiDB-lite"/>
    </source>
</evidence>
<feature type="chain" id="PRO_5026804027" evidence="2">
    <location>
        <begin position="20"/>
        <end position="254"/>
    </location>
</feature>
<dbReference type="InterPro" id="IPR018392">
    <property type="entry name" value="LysM"/>
</dbReference>
<dbReference type="SUPFAM" id="SSF54106">
    <property type="entry name" value="LysM domain"/>
    <property type="match status" value="1"/>
</dbReference>
<dbReference type="PROSITE" id="PS51782">
    <property type="entry name" value="LYSM"/>
    <property type="match status" value="1"/>
</dbReference>
<feature type="signal peptide" evidence="2">
    <location>
        <begin position="1"/>
        <end position="19"/>
    </location>
</feature>
<sequence>MAIFRFAASLLVPAALALAAEPSRAQTTLRGSPASVDRMYQQARSHDLTFYRTATGVRGAARDGDLVRMSGNADYRLAGVSHPYALSITRTFVQRLARQYRQTCREQLVITSAMRPTSLRLANSVDRSVHPTGMAIDIRRPTNSRCLTFLRATLLRLEREGVLEATEERRPPHFHVAVYPGPYRRYIGAEEAPAEQRSASRPPAPRRDTYRVRQGDSLWEIARRHNTTVDRLRVANDMRTNRIVAGQVLIIPAR</sequence>
<accession>A0A6J4LHD8</accession>
<dbReference type="GO" id="GO:0016798">
    <property type="term" value="F:hydrolase activity, acting on glycosyl bonds"/>
    <property type="evidence" value="ECO:0007669"/>
    <property type="project" value="UniProtKB-KW"/>
</dbReference>
<evidence type="ECO:0000313" key="4">
    <source>
        <dbReference type="EMBL" id="CAA9331742.1"/>
    </source>
</evidence>
<dbReference type="Gene3D" id="3.30.1380.10">
    <property type="match status" value="1"/>
</dbReference>
<dbReference type="InterPro" id="IPR043769">
    <property type="entry name" value="DUF5715"/>
</dbReference>
<dbReference type="AlphaFoldDB" id="A0A6J4LHD8"/>
<dbReference type="PANTHER" id="PTHR33734:SF22">
    <property type="entry name" value="MEMBRANE-BOUND LYTIC MUREIN TRANSGLYCOSYLASE D"/>
    <property type="match status" value="1"/>
</dbReference>
<dbReference type="CDD" id="cd00118">
    <property type="entry name" value="LysM"/>
    <property type="match status" value="1"/>
</dbReference>
<dbReference type="Pfam" id="PF01476">
    <property type="entry name" value="LysM"/>
    <property type="match status" value="1"/>
</dbReference>
<dbReference type="Pfam" id="PF18979">
    <property type="entry name" value="DUF5715"/>
    <property type="match status" value="1"/>
</dbReference>
<reference evidence="4" key="1">
    <citation type="submission" date="2020-02" db="EMBL/GenBank/DDBJ databases">
        <authorList>
            <person name="Meier V. D."/>
        </authorList>
    </citation>
    <scope>NUCLEOTIDE SEQUENCE</scope>
    <source>
        <strain evidence="4">AVDCRST_MAG89</strain>
    </source>
</reference>
<proteinExistence type="predicted"/>
<dbReference type="InterPro" id="IPR036779">
    <property type="entry name" value="LysM_dom_sf"/>
</dbReference>
<dbReference type="PANTHER" id="PTHR33734">
    <property type="entry name" value="LYSM DOMAIN-CONTAINING GPI-ANCHORED PROTEIN 2"/>
    <property type="match status" value="1"/>
</dbReference>
<keyword evidence="4" id="KW-0378">Hydrolase</keyword>
<dbReference type="InterPro" id="IPR009045">
    <property type="entry name" value="Zn_M74/Hedgehog-like"/>
</dbReference>
<protein>
    <submittedName>
        <fullName evidence="4">CBM50</fullName>
        <ecNumber evidence="4">3.2.1.-</ecNumber>
    </submittedName>
</protein>
<dbReference type="Gene3D" id="3.10.350.10">
    <property type="entry name" value="LysM domain"/>
    <property type="match status" value="1"/>
</dbReference>
<dbReference type="SMART" id="SM00257">
    <property type="entry name" value="LysM"/>
    <property type="match status" value="1"/>
</dbReference>
<name>A0A6J4LHD8_9BACT</name>
<feature type="region of interest" description="Disordered" evidence="1">
    <location>
        <begin position="190"/>
        <end position="210"/>
    </location>
</feature>
<dbReference type="GO" id="GO:0008932">
    <property type="term" value="F:lytic endotransglycosylase activity"/>
    <property type="evidence" value="ECO:0007669"/>
    <property type="project" value="TreeGrafter"/>
</dbReference>
<gene>
    <name evidence="4" type="ORF">AVDCRST_MAG89-2164</name>
</gene>
<feature type="domain" description="LysM" evidence="3">
    <location>
        <begin position="208"/>
        <end position="251"/>
    </location>
</feature>
<keyword evidence="4" id="KW-0326">Glycosidase</keyword>
<evidence type="ECO:0000259" key="3">
    <source>
        <dbReference type="PROSITE" id="PS51782"/>
    </source>
</evidence>
<organism evidence="4">
    <name type="scientific">uncultured Gemmatimonadota bacterium</name>
    <dbReference type="NCBI Taxonomy" id="203437"/>
    <lineage>
        <taxon>Bacteria</taxon>
        <taxon>Pseudomonadati</taxon>
        <taxon>Gemmatimonadota</taxon>
        <taxon>environmental samples</taxon>
    </lineage>
</organism>
<dbReference type="EMBL" id="CADCTV010000457">
    <property type="protein sequence ID" value="CAA9331742.1"/>
    <property type="molecule type" value="Genomic_DNA"/>
</dbReference>
<keyword evidence="2" id="KW-0732">Signal</keyword>
<dbReference type="EC" id="3.2.1.-" evidence="4"/>
<evidence type="ECO:0000256" key="2">
    <source>
        <dbReference type="SAM" id="SignalP"/>
    </source>
</evidence>